<organism evidence="1 2">
    <name type="scientific">Leptospira meyeri</name>
    <dbReference type="NCBI Taxonomy" id="29508"/>
    <lineage>
        <taxon>Bacteria</taxon>
        <taxon>Pseudomonadati</taxon>
        <taxon>Spirochaetota</taxon>
        <taxon>Spirochaetia</taxon>
        <taxon>Leptospirales</taxon>
        <taxon>Leptospiraceae</taxon>
        <taxon>Leptospira</taxon>
    </lineage>
</organism>
<dbReference type="GeneID" id="79825365"/>
<name>A0A4R8MTG8_LEPME</name>
<keyword evidence="2" id="KW-1185">Reference proteome</keyword>
<dbReference type="STRING" id="1193051.LEP1GSC017_3968"/>
<proteinExistence type="predicted"/>
<dbReference type="EMBL" id="SORO01000001">
    <property type="protein sequence ID" value="TDY71047.1"/>
    <property type="molecule type" value="Genomic_DNA"/>
</dbReference>
<comment type="caution">
    <text evidence="1">The sequence shown here is derived from an EMBL/GenBank/DDBJ whole genome shotgun (WGS) entry which is preliminary data.</text>
</comment>
<dbReference type="OrthoDB" id="9916053at2"/>
<dbReference type="PROSITE" id="PS51257">
    <property type="entry name" value="PROKAR_LIPOPROTEIN"/>
    <property type="match status" value="1"/>
</dbReference>
<evidence type="ECO:0000313" key="1">
    <source>
        <dbReference type="EMBL" id="TDY71047.1"/>
    </source>
</evidence>
<protein>
    <recommendedName>
        <fullName evidence="3">Lipoprotein</fullName>
    </recommendedName>
</protein>
<sequence length="262" mass="31036">MKIKYLIITFLLIGCFEKKENKDEMLVSSIISPDKKVRIDLINSNSNPICKNQPASLWDSGKTKRICFFRIFDNNTNNLLLEINPESNKIKDKKLKKCTPENFPLSIAYGFIKFNNNNDIIFEDNYGMYGSSGDFSKIILFNWKNCNFKTLAEFEEGNIGWPDPEGKIYFYSSNNQIYAFLTLKKDKSFRIIKTQEKGKNKYSNFFENEEDELKKEIQILYHEEFDTDGREFPEWRFNYPYFFAKIKGKELKFNLEQDKLTN</sequence>
<evidence type="ECO:0008006" key="3">
    <source>
        <dbReference type="Google" id="ProtNLM"/>
    </source>
</evidence>
<dbReference type="RefSeq" id="WP_004783583.1">
    <property type="nucleotide sequence ID" value="NZ_SORO01000001.1"/>
</dbReference>
<evidence type="ECO:0000313" key="2">
    <source>
        <dbReference type="Proteomes" id="UP000294684"/>
    </source>
</evidence>
<gene>
    <name evidence="1" type="ORF">CLV96_0002</name>
</gene>
<reference evidence="1 2" key="1">
    <citation type="submission" date="2019-03" db="EMBL/GenBank/DDBJ databases">
        <title>Genomic Encyclopedia of Archaeal and Bacterial Type Strains, Phase II (KMG-II): from individual species to whole genera.</title>
        <authorList>
            <person name="Goeker M."/>
        </authorList>
    </citation>
    <scope>NUCLEOTIDE SEQUENCE [LARGE SCALE GENOMIC DNA]</scope>
    <source>
        <strain evidence="1 2">DSM 21537</strain>
    </source>
</reference>
<dbReference type="Proteomes" id="UP000294684">
    <property type="component" value="Unassembled WGS sequence"/>
</dbReference>
<accession>A0A4R8MTG8</accession>
<dbReference type="AlphaFoldDB" id="A0A4R8MTG8"/>